<evidence type="ECO:0000313" key="2">
    <source>
        <dbReference type="Proteomes" id="UP001218218"/>
    </source>
</evidence>
<dbReference type="AlphaFoldDB" id="A0AAD6YXW8"/>
<comment type="caution">
    <text evidence="1">The sequence shown here is derived from an EMBL/GenBank/DDBJ whole genome shotgun (WGS) entry which is preliminary data.</text>
</comment>
<keyword evidence="2" id="KW-1185">Reference proteome</keyword>
<accession>A0AAD6YXW8</accession>
<protein>
    <submittedName>
        <fullName evidence="1">Uncharacterized protein</fullName>
    </submittedName>
</protein>
<dbReference type="EMBL" id="JARIHO010000134">
    <property type="protein sequence ID" value="KAJ7301471.1"/>
    <property type="molecule type" value="Genomic_DNA"/>
</dbReference>
<gene>
    <name evidence="1" type="ORF">DFH08DRAFT_906819</name>
</gene>
<name>A0AAD6YXW8_9AGAR</name>
<reference evidence="1" key="1">
    <citation type="submission" date="2023-03" db="EMBL/GenBank/DDBJ databases">
        <title>Massive genome expansion in bonnet fungi (Mycena s.s.) driven by repeated elements and novel gene families across ecological guilds.</title>
        <authorList>
            <consortium name="Lawrence Berkeley National Laboratory"/>
            <person name="Harder C.B."/>
            <person name="Miyauchi S."/>
            <person name="Viragh M."/>
            <person name="Kuo A."/>
            <person name="Thoen E."/>
            <person name="Andreopoulos B."/>
            <person name="Lu D."/>
            <person name="Skrede I."/>
            <person name="Drula E."/>
            <person name="Henrissat B."/>
            <person name="Morin E."/>
            <person name="Kohler A."/>
            <person name="Barry K."/>
            <person name="LaButti K."/>
            <person name="Morin E."/>
            <person name="Salamov A."/>
            <person name="Lipzen A."/>
            <person name="Mereny Z."/>
            <person name="Hegedus B."/>
            <person name="Baldrian P."/>
            <person name="Stursova M."/>
            <person name="Weitz H."/>
            <person name="Taylor A."/>
            <person name="Grigoriev I.V."/>
            <person name="Nagy L.G."/>
            <person name="Martin F."/>
            <person name="Kauserud H."/>
        </authorList>
    </citation>
    <scope>NUCLEOTIDE SEQUENCE</scope>
    <source>
        <strain evidence="1">CBHHK002</strain>
    </source>
</reference>
<sequence length="281" mass="31564">ISDSTIEDIDTRHGYRTMSLLDDEGDVVIERELTPEEKVAVQDARSHNARIELRLRQAVCDTVAPLRRILDKAAPSLRTLSFLAYIPNFPTELSCDASPDSENPRTTALRGRVYSSLQHLTVRRSESPEWSQSLGPLDHATHFPVVTHYHTVFPDYRGSQSLAGYLNHFPHLTHLRITGLTGAYRLPAEMAPNTYRSAGWRARWLMEKVLNLVQAALPGLPPAPSTLTVIVQPGFNPMFYGGWCGTPGIEYDELFVRSKVHHLRGRFSAPYVEMLVGTHPQ</sequence>
<dbReference type="Proteomes" id="UP001218218">
    <property type="component" value="Unassembled WGS sequence"/>
</dbReference>
<feature type="non-terminal residue" evidence="1">
    <location>
        <position position="281"/>
    </location>
</feature>
<organism evidence="1 2">
    <name type="scientific">Mycena albidolilacea</name>
    <dbReference type="NCBI Taxonomy" id="1033008"/>
    <lineage>
        <taxon>Eukaryota</taxon>
        <taxon>Fungi</taxon>
        <taxon>Dikarya</taxon>
        <taxon>Basidiomycota</taxon>
        <taxon>Agaricomycotina</taxon>
        <taxon>Agaricomycetes</taxon>
        <taxon>Agaricomycetidae</taxon>
        <taxon>Agaricales</taxon>
        <taxon>Marasmiineae</taxon>
        <taxon>Mycenaceae</taxon>
        <taxon>Mycena</taxon>
    </lineage>
</organism>
<proteinExistence type="predicted"/>
<evidence type="ECO:0000313" key="1">
    <source>
        <dbReference type="EMBL" id="KAJ7301471.1"/>
    </source>
</evidence>